<dbReference type="PRINTS" id="PR00455">
    <property type="entry name" value="HTHTETR"/>
</dbReference>
<sequence>MNKQQEILKAALKLFVAYGFHGTATGKIAQEAGVATGTLFHYYKTKDDLIVALYVDIKTRLTACWQIGTAGNESIKDQFRQFYIAGMDWSLENNLEFKFTKQFLNSPYLLLLAPEEIQKQSRLILNMIKDGILTKTFKPLPEDLINTLLTSHLYGVHDYISNSKLSDSERKLLIDDSFEMIWKMISL</sequence>
<dbReference type="RefSeq" id="WP_092010770.1">
    <property type="nucleotide sequence ID" value="NZ_FOXH01000001.1"/>
</dbReference>
<dbReference type="AlphaFoldDB" id="A0A1I5MB19"/>
<dbReference type="InterPro" id="IPR009057">
    <property type="entry name" value="Homeodomain-like_sf"/>
</dbReference>
<organism evidence="4 5">
    <name type="scientific">Pseudarcicella hirudinis</name>
    <dbReference type="NCBI Taxonomy" id="1079859"/>
    <lineage>
        <taxon>Bacteria</taxon>
        <taxon>Pseudomonadati</taxon>
        <taxon>Bacteroidota</taxon>
        <taxon>Cytophagia</taxon>
        <taxon>Cytophagales</taxon>
        <taxon>Flectobacillaceae</taxon>
        <taxon>Pseudarcicella</taxon>
    </lineage>
</organism>
<gene>
    <name evidence="4" type="ORF">SAMN04515674_101195</name>
</gene>
<dbReference type="PROSITE" id="PS50977">
    <property type="entry name" value="HTH_TETR_2"/>
    <property type="match status" value="1"/>
</dbReference>
<accession>A0A1I5MB19</accession>
<dbReference type="Gene3D" id="1.10.357.10">
    <property type="entry name" value="Tetracycline Repressor, domain 2"/>
    <property type="match status" value="1"/>
</dbReference>
<evidence type="ECO:0000259" key="3">
    <source>
        <dbReference type="PROSITE" id="PS50977"/>
    </source>
</evidence>
<evidence type="ECO:0000256" key="2">
    <source>
        <dbReference type="PROSITE-ProRule" id="PRU00335"/>
    </source>
</evidence>
<protein>
    <submittedName>
        <fullName evidence="4">DNA-binding transcriptional regulator, AcrR family</fullName>
    </submittedName>
</protein>
<dbReference type="EMBL" id="FOXH01000001">
    <property type="protein sequence ID" value="SFP06136.1"/>
    <property type="molecule type" value="Genomic_DNA"/>
</dbReference>
<dbReference type="InterPro" id="IPR050109">
    <property type="entry name" value="HTH-type_TetR-like_transc_reg"/>
</dbReference>
<reference evidence="4 5" key="1">
    <citation type="submission" date="2016-10" db="EMBL/GenBank/DDBJ databases">
        <authorList>
            <person name="de Groot N.N."/>
        </authorList>
    </citation>
    <scope>NUCLEOTIDE SEQUENCE [LARGE SCALE GENOMIC DNA]</scope>
    <source>
        <strain evidence="5">E92,LMG 26720,CCM 7988</strain>
    </source>
</reference>
<evidence type="ECO:0000256" key="1">
    <source>
        <dbReference type="ARBA" id="ARBA00023125"/>
    </source>
</evidence>
<name>A0A1I5MB19_9BACT</name>
<dbReference type="STRING" id="1079859.SAMN04515674_101195"/>
<dbReference type="Proteomes" id="UP000199306">
    <property type="component" value="Unassembled WGS sequence"/>
</dbReference>
<dbReference type="Pfam" id="PF00440">
    <property type="entry name" value="TetR_N"/>
    <property type="match status" value="1"/>
</dbReference>
<feature type="DNA-binding region" description="H-T-H motif" evidence="2">
    <location>
        <begin position="24"/>
        <end position="43"/>
    </location>
</feature>
<dbReference type="OrthoDB" id="6430772at2"/>
<proteinExistence type="predicted"/>
<dbReference type="PANTHER" id="PTHR30055">
    <property type="entry name" value="HTH-TYPE TRANSCRIPTIONAL REGULATOR RUTR"/>
    <property type="match status" value="1"/>
</dbReference>
<evidence type="ECO:0000313" key="4">
    <source>
        <dbReference type="EMBL" id="SFP06136.1"/>
    </source>
</evidence>
<dbReference type="SUPFAM" id="SSF46689">
    <property type="entry name" value="Homeodomain-like"/>
    <property type="match status" value="1"/>
</dbReference>
<keyword evidence="5" id="KW-1185">Reference proteome</keyword>
<dbReference type="InterPro" id="IPR001647">
    <property type="entry name" value="HTH_TetR"/>
</dbReference>
<keyword evidence="1 2" id="KW-0238">DNA-binding</keyword>
<dbReference type="GO" id="GO:0003677">
    <property type="term" value="F:DNA binding"/>
    <property type="evidence" value="ECO:0007669"/>
    <property type="project" value="UniProtKB-UniRule"/>
</dbReference>
<dbReference type="PANTHER" id="PTHR30055:SF222">
    <property type="entry name" value="REGULATORY PROTEIN"/>
    <property type="match status" value="1"/>
</dbReference>
<evidence type="ECO:0000313" key="5">
    <source>
        <dbReference type="Proteomes" id="UP000199306"/>
    </source>
</evidence>
<feature type="domain" description="HTH tetR-type" evidence="3">
    <location>
        <begin position="1"/>
        <end position="61"/>
    </location>
</feature>